<proteinExistence type="predicted"/>
<dbReference type="EMBL" id="BGPR01089795">
    <property type="protein sequence ID" value="GBM16730.1"/>
    <property type="molecule type" value="Genomic_DNA"/>
</dbReference>
<accession>A0A4Y2DIW0</accession>
<dbReference type="AlphaFoldDB" id="A0A4Y2DIW0"/>
<keyword evidence="2" id="KW-1185">Reference proteome</keyword>
<protein>
    <submittedName>
        <fullName evidence="1">Uncharacterized protein</fullName>
    </submittedName>
</protein>
<reference evidence="1 2" key="1">
    <citation type="journal article" date="2019" name="Sci. Rep.">
        <title>Orb-weaving spider Araneus ventricosus genome elucidates the spidroin gene catalogue.</title>
        <authorList>
            <person name="Kono N."/>
            <person name="Nakamura H."/>
            <person name="Ohtoshi R."/>
            <person name="Moran D.A.P."/>
            <person name="Shinohara A."/>
            <person name="Yoshida Y."/>
            <person name="Fujiwara M."/>
            <person name="Mori M."/>
            <person name="Tomita M."/>
            <person name="Arakawa K."/>
        </authorList>
    </citation>
    <scope>NUCLEOTIDE SEQUENCE [LARGE SCALE GENOMIC DNA]</scope>
</reference>
<organism evidence="1 2">
    <name type="scientific">Araneus ventricosus</name>
    <name type="common">Orbweaver spider</name>
    <name type="synonym">Epeira ventricosa</name>
    <dbReference type="NCBI Taxonomy" id="182803"/>
    <lineage>
        <taxon>Eukaryota</taxon>
        <taxon>Metazoa</taxon>
        <taxon>Ecdysozoa</taxon>
        <taxon>Arthropoda</taxon>
        <taxon>Chelicerata</taxon>
        <taxon>Arachnida</taxon>
        <taxon>Araneae</taxon>
        <taxon>Araneomorphae</taxon>
        <taxon>Entelegynae</taxon>
        <taxon>Araneoidea</taxon>
        <taxon>Araneidae</taxon>
        <taxon>Araneus</taxon>
    </lineage>
</organism>
<dbReference type="Proteomes" id="UP000499080">
    <property type="component" value="Unassembled WGS sequence"/>
</dbReference>
<gene>
    <name evidence="1" type="ORF">AVEN_171455_1</name>
</gene>
<name>A0A4Y2DIW0_ARAVE</name>
<evidence type="ECO:0000313" key="1">
    <source>
        <dbReference type="EMBL" id="GBM16730.1"/>
    </source>
</evidence>
<sequence length="106" mass="11878">MFLIKLISLLKNCGSLLYQRKKLLPQSVPPTIASTQKARLRLLSHRHEKNPSTGHADGSRYGNGIFHCILGMKERALLHLAHIEPAEVSFRLVLRSKTNSSPNEVP</sequence>
<comment type="caution">
    <text evidence="1">The sequence shown here is derived from an EMBL/GenBank/DDBJ whole genome shotgun (WGS) entry which is preliminary data.</text>
</comment>
<evidence type="ECO:0000313" key="2">
    <source>
        <dbReference type="Proteomes" id="UP000499080"/>
    </source>
</evidence>